<dbReference type="Proteomes" id="UP000269396">
    <property type="component" value="Unassembled WGS sequence"/>
</dbReference>
<reference evidence="1 2" key="1">
    <citation type="submission" date="2018-11" db="EMBL/GenBank/DDBJ databases">
        <authorList>
            <consortium name="Pathogen Informatics"/>
        </authorList>
    </citation>
    <scope>NUCLEOTIDE SEQUENCE [LARGE SCALE GENOMIC DNA]</scope>
    <source>
        <strain>Denwood</strain>
        <strain evidence="2">Zambia</strain>
    </source>
</reference>
<keyword evidence="2" id="KW-1185">Reference proteome</keyword>
<gene>
    <name evidence="1" type="ORF">SMTD_LOCUS16142</name>
</gene>
<name>A0A183PP56_9TREM</name>
<accession>A0A183PP56</accession>
<protein>
    <submittedName>
        <fullName evidence="1">Uncharacterized protein</fullName>
    </submittedName>
</protein>
<evidence type="ECO:0000313" key="1">
    <source>
        <dbReference type="EMBL" id="VDP70506.1"/>
    </source>
</evidence>
<dbReference type="STRING" id="31246.A0A183PP56"/>
<organism evidence="1 2">
    <name type="scientific">Schistosoma mattheei</name>
    <dbReference type="NCBI Taxonomy" id="31246"/>
    <lineage>
        <taxon>Eukaryota</taxon>
        <taxon>Metazoa</taxon>
        <taxon>Spiralia</taxon>
        <taxon>Lophotrochozoa</taxon>
        <taxon>Platyhelminthes</taxon>
        <taxon>Trematoda</taxon>
        <taxon>Digenea</taxon>
        <taxon>Strigeidida</taxon>
        <taxon>Schistosomatoidea</taxon>
        <taxon>Schistosomatidae</taxon>
        <taxon>Schistosoma</taxon>
    </lineage>
</organism>
<dbReference type="EMBL" id="UZAL01036782">
    <property type="protein sequence ID" value="VDP70506.1"/>
    <property type="molecule type" value="Genomic_DNA"/>
</dbReference>
<proteinExistence type="predicted"/>
<dbReference type="AlphaFoldDB" id="A0A183PP56"/>
<evidence type="ECO:0000313" key="2">
    <source>
        <dbReference type="Proteomes" id="UP000269396"/>
    </source>
</evidence>
<sequence length="270" mass="30760">MLSKNFILSQVNWCQISKLSSVNSFILLQCQRNHSIQSYNQTNNNNNEDSSEFLEKLNAAKDNPPSGSALYQDDDHFSPVVFPDPIFNWESIRTSVNARRMHERFNIDEILATMEHNLRQLFSRDFVGRMESIISEHLRSIPKPMTKWKALLAHLEMVCKDQEGGPPKRSKRAKERGRKLGDCPINSICNKVSTSKVEEKNSVEVSLKRHEMVFSEGLGACTKFKAALTLRQGSKPVFRPKRPVPYTAFPVVGQELERLHKLGIIKPGVP</sequence>